<keyword evidence="3 5" id="KW-0067">ATP-binding</keyword>
<feature type="domain" description="ABC transporter" evidence="4">
    <location>
        <begin position="2"/>
        <end position="251"/>
    </location>
</feature>
<dbReference type="InterPro" id="IPR017871">
    <property type="entry name" value="ABC_transporter-like_CS"/>
</dbReference>
<evidence type="ECO:0000313" key="6">
    <source>
        <dbReference type="Proteomes" id="UP000245638"/>
    </source>
</evidence>
<dbReference type="GO" id="GO:0016887">
    <property type="term" value="F:ATP hydrolysis activity"/>
    <property type="evidence" value="ECO:0007669"/>
    <property type="project" value="InterPro"/>
</dbReference>
<dbReference type="SMART" id="SM00382">
    <property type="entry name" value="AAA"/>
    <property type="match status" value="1"/>
</dbReference>
<evidence type="ECO:0000313" key="5">
    <source>
        <dbReference type="EMBL" id="PVU74257.1"/>
    </source>
</evidence>
<accession>A0A2T9X2E4</accession>
<dbReference type="SUPFAM" id="SSF52540">
    <property type="entry name" value="P-loop containing nucleoside triphosphate hydrolases"/>
    <property type="match status" value="1"/>
</dbReference>
<dbReference type="EMBL" id="QEFD01000231">
    <property type="protein sequence ID" value="PVU74257.1"/>
    <property type="molecule type" value="Genomic_DNA"/>
</dbReference>
<evidence type="ECO:0000256" key="2">
    <source>
        <dbReference type="ARBA" id="ARBA00022741"/>
    </source>
</evidence>
<dbReference type="GO" id="GO:0015833">
    <property type="term" value="P:peptide transport"/>
    <property type="evidence" value="ECO:0007669"/>
    <property type="project" value="InterPro"/>
</dbReference>
<dbReference type="Pfam" id="PF00005">
    <property type="entry name" value="ABC_tran"/>
    <property type="match status" value="1"/>
</dbReference>
<dbReference type="PANTHER" id="PTHR43067:SF3">
    <property type="entry name" value="MALTOSE ABC TRANSPORTER, ATP-BINDING PROTEIN"/>
    <property type="match status" value="1"/>
</dbReference>
<evidence type="ECO:0000256" key="3">
    <source>
        <dbReference type="ARBA" id="ARBA00022840"/>
    </source>
</evidence>
<dbReference type="PROSITE" id="PS50893">
    <property type="entry name" value="ABC_TRANSPORTER_2"/>
    <property type="match status" value="1"/>
</dbReference>
<dbReference type="InterPro" id="IPR003439">
    <property type="entry name" value="ABC_transporter-like_ATP-bd"/>
</dbReference>
<keyword evidence="2" id="KW-0547">Nucleotide-binding</keyword>
<dbReference type="InterPro" id="IPR027417">
    <property type="entry name" value="P-loop_NTPase"/>
</dbReference>
<dbReference type="FunFam" id="3.40.50.300:FF:000016">
    <property type="entry name" value="Oligopeptide ABC transporter ATP-binding component"/>
    <property type="match status" value="1"/>
</dbReference>
<protein>
    <submittedName>
        <fullName evidence="5">ABC transporter ATP-binding protein</fullName>
    </submittedName>
</protein>
<evidence type="ECO:0000256" key="1">
    <source>
        <dbReference type="ARBA" id="ARBA00022448"/>
    </source>
</evidence>
<name>A0A2T9X2E4_9CREN</name>
<sequence>MLQVSDLYVKYSMGKKMKVNAINDVSFSLDKGDVLGIIGETGSGKTTLASAIMRILPDTAEVKGKIMLDNLDLLAISKKEFRTKIRWKKISIIPQYSMNALNPIKRVGKELTEIIMEHEKVSEEEAVNRVLSLFKDLNLPEEVFFKYPDELSGGQRQRVVIASALLLNPEVVIADEPTTALDVINQARVLNLLRNKVISTSRILIYITHDIAVVAGLANKLMTLYAGRIMEIGSSEKMFKNPLHPYTQGLLSSVPDISNGKPVHISYIKGDPPDLTKEIKGCPFYPRCPLAMDICKEEFPEPVQIDDRLVYCHAVRKDAK</sequence>
<gene>
    <name evidence="5" type="ORF">DDW13_08170</name>
</gene>
<dbReference type="CDD" id="cd03257">
    <property type="entry name" value="ABC_NikE_OppD_transporters"/>
    <property type="match status" value="1"/>
</dbReference>
<keyword evidence="1" id="KW-0813">Transport</keyword>
<comment type="caution">
    <text evidence="5">The sequence shown here is derived from an EMBL/GenBank/DDBJ whole genome shotgun (WGS) entry which is preliminary data.</text>
</comment>
<dbReference type="NCBIfam" id="TIGR01727">
    <property type="entry name" value="oligo_HPY"/>
    <property type="match status" value="1"/>
</dbReference>
<dbReference type="InterPro" id="IPR013563">
    <property type="entry name" value="Oligopep_ABC_C"/>
</dbReference>
<dbReference type="Pfam" id="PF08352">
    <property type="entry name" value="oligo_HPY"/>
    <property type="match status" value="1"/>
</dbReference>
<dbReference type="Gene3D" id="3.40.50.300">
    <property type="entry name" value="P-loop containing nucleotide triphosphate hydrolases"/>
    <property type="match status" value="1"/>
</dbReference>
<reference evidence="5 6" key="1">
    <citation type="journal article" date="2015" name="Appl. Environ. Microbiol.">
        <title>Nanoarchaeota, Their Sulfolobales Host, and Nanoarchaeota Virus Distribution across Yellowstone National Park Hot Springs.</title>
        <authorList>
            <person name="Munson-McGee J.H."/>
            <person name="Field E.K."/>
            <person name="Bateson M."/>
            <person name="Rooney C."/>
            <person name="Stepanauskas R."/>
            <person name="Young M.J."/>
        </authorList>
    </citation>
    <scope>NUCLEOTIDE SEQUENCE [LARGE SCALE GENOMIC DNA]</scope>
    <source>
        <strain evidence="5">SCGC AC-742_N10</strain>
    </source>
</reference>
<dbReference type="PROSITE" id="PS00211">
    <property type="entry name" value="ABC_TRANSPORTER_1"/>
    <property type="match status" value="1"/>
</dbReference>
<dbReference type="InterPro" id="IPR003593">
    <property type="entry name" value="AAA+_ATPase"/>
</dbReference>
<organism evidence="5 6">
    <name type="scientific">Acidianus hospitalis</name>
    <dbReference type="NCBI Taxonomy" id="563177"/>
    <lineage>
        <taxon>Archaea</taxon>
        <taxon>Thermoproteota</taxon>
        <taxon>Thermoprotei</taxon>
        <taxon>Sulfolobales</taxon>
        <taxon>Sulfolobaceae</taxon>
        <taxon>Acidianus</taxon>
    </lineage>
</organism>
<dbReference type="GO" id="GO:0005524">
    <property type="term" value="F:ATP binding"/>
    <property type="evidence" value="ECO:0007669"/>
    <property type="project" value="UniProtKB-KW"/>
</dbReference>
<dbReference type="PANTHER" id="PTHR43067">
    <property type="entry name" value="OLIGOPEPTIDE/DIPEPTIDE ABC TRANSPORTER, ATPASE SUBUNIT"/>
    <property type="match status" value="1"/>
</dbReference>
<proteinExistence type="predicted"/>
<dbReference type="AlphaFoldDB" id="A0A2T9X2E4"/>
<dbReference type="Proteomes" id="UP000245638">
    <property type="component" value="Unassembled WGS sequence"/>
</dbReference>
<evidence type="ECO:0000259" key="4">
    <source>
        <dbReference type="PROSITE" id="PS50893"/>
    </source>
</evidence>